<evidence type="ECO:0000313" key="2">
    <source>
        <dbReference type="EMBL" id="KAJ6701922.1"/>
    </source>
</evidence>
<sequence>MDRIDVGVVKMSTQGLLSPSPKANTDPPSFGTEQIASRCTKSRECLLTVGFRYADSAAVLPSLLNNRG</sequence>
<gene>
    <name evidence="2" type="ORF">OIU74_013146</name>
</gene>
<protein>
    <submittedName>
        <fullName evidence="2">Uncharacterized protein</fullName>
    </submittedName>
</protein>
<keyword evidence="3" id="KW-1185">Reference proteome</keyword>
<name>A0A9Q0Q8F8_9ROSI</name>
<dbReference type="EMBL" id="JAPFFM010000016">
    <property type="protein sequence ID" value="KAJ6701922.1"/>
    <property type="molecule type" value="Genomic_DNA"/>
</dbReference>
<reference evidence="2" key="1">
    <citation type="submission" date="2022-11" db="EMBL/GenBank/DDBJ databases">
        <authorList>
            <person name="Hyden B.L."/>
            <person name="Feng K."/>
            <person name="Yates T."/>
            <person name="Jawdy S."/>
            <person name="Smart L.B."/>
            <person name="Muchero W."/>
        </authorList>
    </citation>
    <scope>NUCLEOTIDE SEQUENCE</scope>
    <source>
        <tissue evidence="2">Shoot tip</tissue>
    </source>
</reference>
<organism evidence="2 3">
    <name type="scientific">Salix koriyanagi</name>
    <dbReference type="NCBI Taxonomy" id="2511006"/>
    <lineage>
        <taxon>Eukaryota</taxon>
        <taxon>Viridiplantae</taxon>
        <taxon>Streptophyta</taxon>
        <taxon>Embryophyta</taxon>
        <taxon>Tracheophyta</taxon>
        <taxon>Spermatophyta</taxon>
        <taxon>Magnoliopsida</taxon>
        <taxon>eudicotyledons</taxon>
        <taxon>Gunneridae</taxon>
        <taxon>Pentapetalae</taxon>
        <taxon>rosids</taxon>
        <taxon>fabids</taxon>
        <taxon>Malpighiales</taxon>
        <taxon>Salicaceae</taxon>
        <taxon>Saliceae</taxon>
        <taxon>Salix</taxon>
    </lineage>
</organism>
<accession>A0A9Q0Q8F8</accession>
<dbReference type="AlphaFoldDB" id="A0A9Q0Q8F8"/>
<evidence type="ECO:0000256" key="1">
    <source>
        <dbReference type="SAM" id="MobiDB-lite"/>
    </source>
</evidence>
<reference evidence="2" key="2">
    <citation type="journal article" date="2023" name="Int. J. Mol. Sci.">
        <title>De Novo Assembly and Annotation of 11 Diverse Shrub Willow (Salix) Genomes Reveals Novel Gene Organization in Sex-Linked Regions.</title>
        <authorList>
            <person name="Hyden B."/>
            <person name="Feng K."/>
            <person name="Yates T.B."/>
            <person name="Jawdy S."/>
            <person name="Cereghino C."/>
            <person name="Smart L.B."/>
            <person name="Muchero W."/>
        </authorList>
    </citation>
    <scope>NUCLEOTIDE SEQUENCE</scope>
    <source>
        <tissue evidence="2">Shoot tip</tissue>
    </source>
</reference>
<evidence type="ECO:0000313" key="3">
    <source>
        <dbReference type="Proteomes" id="UP001151752"/>
    </source>
</evidence>
<feature type="region of interest" description="Disordered" evidence="1">
    <location>
        <begin position="15"/>
        <end position="34"/>
    </location>
</feature>
<comment type="caution">
    <text evidence="2">The sequence shown here is derived from an EMBL/GenBank/DDBJ whole genome shotgun (WGS) entry which is preliminary data.</text>
</comment>
<proteinExistence type="predicted"/>
<dbReference type="Proteomes" id="UP001151752">
    <property type="component" value="Chromosome 1"/>
</dbReference>